<reference evidence="2" key="1">
    <citation type="submission" date="2020-08" db="EMBL/GenBank/DDBJ databases">
        <title>Genomic Encyclopedia of Type Strains, Phase IV (KMG-V): Genome sequencing to study the core and pangenomes of soil and plant-associated prokaryotes.</title>
        <authorList>
            <person name="Whitman W."/>
        </authorList>
    </citation>
    <scope>NUCLEOTIDE SEQUENCE [LARGE SCALE GENOMIC DNA]</scope>
    <source>
        <strain evidence="2">M8UP27</strain>
    </source>
</reference>
<dbReference type="CDD" id="cd00093">
    <property type="entry name" value="HTH_XRE"/>
    <property type="match status" value="1"/>
</dbReference>
<dbReference type="InterPro" id="IPR001387">
    <property type="entry name" value="Cro/C1-type_HTH"/>
</dbReference>
<comment type="caution">
    <text evidence="2">The sequence shown here is derived from an EMBL/GenBank/DDBJ whole genome shotgun (WGS) entry which is preliminary data.</text>
</comment>
<dbReference type="GO" id="GO:0001046">
    <property type="term" value="F:core promoter sequence-specific DNA binding"/>
    <property type="evidence" value="ECO:0007669"/>
    <property type="project" value="TreeGrafter"/>
</dbReference>
<dbReference type="PROSITE" id="PS50943">
    <property type="entry name" value="HTH_CROC1"/>
    <property type="match status" value="1"/>
</dbReference>
<evidence type="ECO:0000259" key="1">
    <source>
        <dbReference type="PROSITE" id="PS50943"/>
    </source>
</evidence>
<dbReference type="Pfam" id="PF01381">
    <property type="entry name" value="HTH_3"/>
    <property type="match status" value="1"/>
</dbReference>
<dbReference type="EMBL" id="JACHDY010000001">
    <property type="protein sequence ID" value="MBB5315628.1"/>
    <property type="molecule type" value="Genomic_DNA"/>
</dbReference>
<dbReference type="PANTHER" id="PTHR40455:SF1">
    <property type="entry name" value="ANTITOXIN HIGA"/>
    <property type="match status" value="1"/>
</dbReference>
<dbReference type="InterPro" id="IPR010982">
    <property type="entry name" value="Lambda_DNA-bd_dom_sf"/>
</dbReference>
<protein>
    <submittedName>
        <fullName evidence="2">HTH-type transcriptional regulator/antitoxin HigA</fullName>
    </submittedName>
</protein>
<keyword evidence="3" id="KW-1185">Reference proteome</keyword>
<name>A0A7W8MPM8_9BACT</name>
<organism evidence="2 3">
    <name type="scientific">Tunturiibacter empetritectus</name>
    <dbReference type="NCBI Taxonomy" id="3069691"/>
    <lineage>
        <taxon>Bacteria</taxon>
        <taxon>Pseudomonadati</taxon>
        <taxon>Acidobacteriota</taxon>
        <taxon>Terriglobia</taxon>
        <taxon>Terriglobales</taxon>
        <taxon>Acidobacteriaceae</taxon>
        <taxon>Tunturiibacter</taxon>
    </lineage>
</organism>
<dbReference type="InterPro" id="IPR039060">
    <property type="entry name" value="Antitox_HigA"/>
</dbReference>
<sequence length="133" mass="14922">MSTTLANPARMIRLGAPHLIRSDKELAAYTKALFELTAKSAPTAYEDEAIALLTLLINQYESQHHVVPDADPAEVLRFLLDQNGLTQRDIANELGSETTVSLILSGRRQLTRDHIQRLSRRFHVPPSVFFSEI</sequence>
<accession>A0A7W8MPM8</accession>
<dbReference type="Proteomes" id="UP000568106">
    <property type="component" value="Unassembled WGS sequence"/>
</dbReference>
<evidence type="ECO:0000313" key="3">
    <source>
        <dbReference type="Proteomes" id="UP000568106"/>
    </source>
</evidence>
<dbReference type="SMART" id="SM00530">
    <property type="entry name" value="HTH_XRE"/>
    <property type="match status" value="1"/>
</dbReference>
<gene>
    <name evidence="2" type="ORF">HDF09_000278</name>
</gene>
<dbReference type="PANTHER" id="PTHR40455">
    <property type="entry name" value="ANTITOXIN HIGA"/>
    <property type="match status" value="1"/>
</dbReference>
<evidence type="ECO:0000313" key="2">
    <source>
        <dbReference type="EMBL" id="MBB5315628.1"/>
    </source>
</evidence>
<feature type="domain" description="HTH cro/C1-type" evidence="1">
    <location>
        <begin position="76"/>
        <end position="129"/>
    </location>
</feature>
<dbReference type="SUPFAM" id="SSF47413">
    <property type="entry name" value="lambda repressor-like DNA-binding domains"/>
    <property type="match status" value="1"/>
</dbReference>
<dbReference type="AlphaFoldDB" id="A0A7W8MPM8"/>
<dbReference type="GO" id="GO:0006355">
    <property type="term" value="P:regulation of DNA-templated transcription"/>
    <property type="evidence" value="ECO:0007669"/>
    <property type="project" value="InterPro"/>
</dbReference>
<dbReference type="Gene3D" id="1.10.260.40">
    <property type="entry name" value="lambda repressor-like DNA-binding domains"/>
    <property type="match status" value="1"/>
</dbReference>
<proteinExistence type="predicted"/>